<name>A0A420WC52_9PROT</name>
<dbReference type="EMBL" id="RBIG01000003">
    <property type="protein sequence ID" value="RKQ68591.1"/>
    <property type="molecule type" value="Genomic_DNA"/>
</dbReference>
<proteinExistence type="predicted"/>
<evidence type="ECO:0000259" key="1">
    <source>
        <dbReference type="Pfam" id="PF01636"/>
    </source>
</evidence>
<dbReference type="Gene3D" id="3.90.1200.10">
    <property type="match status" value="1"/>
</dbReference>
<keyword evidence="2" id="KW-0808">Transferase</keyword>
<dbReference type="SUPFAM" id="SSF56112">
    <property type="entry name" value="Protein kinase-like (PK-like)"/>
    <property type="match status" value="1"/>
</dbReference>
<dbReference type="InterPro" id="IPR011009">
    <property type="entry name" value="Kinase-like_dom_sf"/>
</dbReference>
<comment type="caution">
    <text evidence="2">The sequence shown here is derived from an EMBL/GenBank/DDBJ whole genome shotgun (WGS) entry which is preliminary data.</text>
</comment>
<dbReference type="AlphaFoldDB" id="A0A420WC52"/>
<organism evidence="2 3">
    <name type="scientific">Oceanibaculum indicum</name>
    <dbReference type="NCBI Taxonomy" id="526216"/>
    <lineage>
        <taxon>Bacteria</taxon>
        <taxon>Pseudomonadati</taxon>
        <taxon>Pseudomonadota</taxon>
        <taxon>Alphaproteobacteria</taxon>
        <taxon>Rhodospirillales</taxon>
        <taxon>Oceanibaculaceae</taxon>
        <taxon>Oceanibaculum</taxon>
    </lineage>
</organism>
<gene>
    <name evidence="2" type="ORF">BCL74_3072</name>
</gene>
<dbReference type="Pfam" id="PF01636">
    <property type="entry name" value="APH"/>
    <property type="match status" value="1"/>
</dbReference>
<dbReference type="GO" id="GO:0016740">
    <property type="term" value="F:transferase activity"/>
    <property type="evidence" value="ECO:0007669"/>
    <property type="project" value="UniProtKB-KW"/>
</dbReference>
<protein>
    <submittedName>
        <fullName evidence="2">Phosphotransferase family enzyme</fullName>
    </submittedName>
</protein>
<accession>A0A420WC52</accession>
<dbReference type="Proteomes" id="UP000277424">
    <property type="component" value="Unassembled WGS sequence"/>
</dbReference>
<evidence type="ECO:0000313" key="2">
    <source>
        <dbReference type="EMBL" id="RKQ68591.1"/>
    </source>
</evidence>
<feature type="domain" description="Aminoglycoside phosphotransferase" evidence="1">
    <location>
        <begin position="48"/>
        <end position="255"/>
    </location>
</feature>
<reference evidence="2 3" key="1">
    <citation type="submission" date="2018-10" db="EMBL/GenBank/DDBJ databases">
        <title>Comparative analysis of microorganisms from saline springs in Andes Mountain Range, Colombia.</title>
        <authorList>
            <person name="Rubin E."/>
        </authorList>
    </citation>
    <scope>NUCLEOTIDE SEQUENCE [LARGE SCALE GENOMIC DNA]</scope>
    <source>
        <strain evidence="2 3">USBA 36</strain>
    </source>
</reference>
<evidence type="ECO:0000313" key="3">
    <source>
        <dbReference type="Proteomes" id="UP000277424"/>
    </source>
</evidence>
<sequence>MGRLVDLPALHRALVRLPGYEDVPLSALAPLPEKGLAHDHVRIGGKGALLRVPRQSQFGFSARDNLAYQKACFERCHPSGHTPALLGVLVPSEELPMGALLVERVDGVVLALPDDMAGIAACLADLHTLPVPPEEARPPLQEHREAVAGTLAIVERQVQGLGVAGLDREAQAQIEAELAWARGFAAEAASRPQPLALVLSDTHPGNYLREASGRVVCVDLEKVVYGAPAIDLAHASLHTSTTWDVEAAASLPRAAIESFYAAYLDLLPPAMRAALMPWLLPLRRLTWLRSVTWCVHYRVESAKARQRDKHLAAATEDWSSEDVDAALTAHVEDRVADYLNPATIAAIRAEWLGPDRLSF</sequence>
<dbReference type="InterPro" id="IPR002575">
    <property type="entry name" value="Aminoglycoside_PTrfase"/>
</dbReference>